<dbReference type="GO" id="GO:0008506">
    <property type="term" value="F:sucrose:proton symporter activity"/>
    <property type="evidence" value="ECO:0007669"/>
    <property type="project" value="TreeGrafter"/>
</dbReference>
<evidence type="ECO:0000256" key="4">
    <source>
        <dbReference type="ARBA" id="ARBA00022989"/>
    </source>
</evidence>
<feature type="transmembrane region" description="Helical" evidence="7">
    <location>
        <begin position="113"/>
        <end position="135"/>
    </location>
</feature>
<dbReference type="AlphaFoldDB" id="A0A9Q0RC22"/>
<feature type="transmembrane region" description="Helical" evidence="7">
    <location>
        <begin position="5"/>
        <end position="22"/>
    </location>
</feature>
<dbReference type="PANTHER" id="PTHR19432:SF26">
    <property type="entry name" value="MAJOR FACILITATOR SUPERFAMILY (MFS) PROFILE DOMAIN-CONTAINING PROTEIN"/>
    <property type="match status" value="1"/>
</dbReference>
<evidence type="ECO:0000313" key="8">
    <source>
        <dbReference type="EMBL" id="KAJ5074697.1"/>
    </source>
</evidence>
<gene>
    <name evidence="8" type="ORF">M0811_08052</name>
</gene>
<comment type="caution">
    <text evidence="8">The sequence shown here is derived from an EMBL/GenBank/DDBJ whole genome shotgun (WGS) entry which is preliminary data.</text>
</comment>
<evidence type="ECO:0000256" key="2">
    <source>
        <dbReference type="ARBA" id="ARBA00022448"/>
    </source>
</evidence>
<feature type="compositionally biased region" description="Basic and acidic residues" evidence="6">
    <location>
        <begin position="210"/>
        <end position="220"/>
    </location>
</feature>
<dbReference type="OrthoDB" id="28755at2759"/>
<organism evidence="8 9">
    <name type="scientific">Anaeramoeba ignava</name>
    <name type="common">Anaerobic marine amoeba</name>
    <dbReference type="NCBI Taxonomy" id="1746090"/>
    <lineage>
        <taxon>Eukaryota</taxon>
        <taxon>Metamonada</taxon>
        <taxon>Anaeramoebidae</taxon>
        <taxon>Anaeramoeba</taxon>
    </lineage>
</organism>
<dbReference type="OMA" id="IFANFAM"/>
<name>A0A9Q0RC22_ANAIG</name>
<proteinExistence type="predicted"/>
<evidence type="ECO:0000256" key="5">
    <source>
        <dbReference type="ARBA" id="ARBA00023136"/>
    </source>
</evidence>
<dbReference type="Proteomes" id="UP001149090">
    <property type="component" value="Unassembled WGS sequence"/>
</dbReference>
<dbReference type="PANTHER" id="PTHR19432">
    <property type="entry name" value="SUGAR TRANSPORTER"/>
    <property type="match status" value="1"/>
</dbReference>
<dbReference type="InterPro" id="IPR011701">
    <property type="entry name" value="MFS"/>
</dbReference>
<evidence type="ECO:0000313" key="9">
    <source>
        <dbReference type="Proteomes" id="UP001149090"/>
    </source>
</evidence>
<dbReference type="SUPFAM" id="SSF103473">
    <property type="entry name" value="MFS general substrate transporter"/>
    <property type="match status" value="1"/>
</dbReference>
<sequence length="257" mass="29002">MEKPLWKIGMIYFLSWMAYFPFQVYMTDYMGKRIYGGDPNADDGTKAKNDYDQGVRKGAFTFAMMSIVTVVCSIHVIDKLIEWFGHKIVYFASQILAAICWILPLWVTSVSGTVALFSLVGINFTVFNAIPFSLLNLFSKKKEDEGLYVGVLNSFAVIAQTISNFVAGSFVLHFADGKLQWSIATGGFFSIITGFLVFILDTKPKDENYEQLKENQNNDKDNDDNDNNDNENSLSSLSTDKEEKDKEEKDSKEVSIN</sequence>
<evidence type="ECO:0000256" key="6">
    <source>
        <dbReference type="SAM" id="MobiDB-lite"/>
    </source>
</evidence>
<dbReference type="EMBL" id="JAPDFW010000069">
    <property type="protein sequence ID" value="KAJ5074697.1"/>
    <property type="molecule type" value="Genomic_DNA"/>
</dbReference>
<feature type="transmembrane region" description="Helical" evidence="7">
    <location>
        <begin position="147"/>
        <end position="175"/>
    </location>
</feature>
<feature type="region of interest" description="Disordered" evidence="6">
    <location>
        <begin position="210"/>
        <end position="257"/>
    </location>
</feature>
<evidence type="ECO:0000256" key="3">
    <source>
        <dbReference type="ARBA" id="ARBA00022692"/>
    </source>
</evidence>
<comment type="subcellular location">
    <subcellularLocation>
        <location evidence="1">Membrane</location>
        <topology evidence="1">Multi-pass membrane protein</topology>
    </subcellularLocation>
</comment>
<feature type="transmembrane region" description="Helical" evidence="7">
    <location>
        <begin position="58"/>
        <end position="77"/>
    </location>
</feature>
<dbReference type="GO" id="GO:0016020">
    <property type="term" value="C:membrane"/>
    <property type="evidence" value="ECO:0007669"/>
    <property type="project" value="UniProtKB-SubCell"/>
</dbReference>
<keyword evidence="8" id="KW-0762">Sugar transport</keyword>
<dbReference type="Gene3D" id="1.20.1250.20">
    <property type="entry name" value="MFS general substrate transporter like domains"/>
    <property type="match status" value="1"/>
</dbReference>
<evidence type="ECO:0000256" key="1">
    <source>
        <dbReference type="ARBA" id="ARBA00004141"/>
    </source>
</evidence>
<accession>A0A9Q0RC22</accession>
<keyword evidence="5 7" id="KW-0472">Membrane</keyword>
<feature type="compositionally biased region" description="Basic and acidic residues" evidence="6">
    <location>
        <begin position="239"/>
        <end position="257"/>
    </location>
</feature>
<protein>
    <submittedName>
        <fullName evidence="8">Sugar transporter</fullName>
    </submittedName>
</protein>
<evidence type="ECO:0000256" key="7">
    <source>
        <dbReference type="SAM" id="Phobius"/>
    </source>
</evidence>
<dbReference type="InterPro" id="IPR036259">
    <property type="entry name" value="MFS_trans_sf"/>
</dbReference>
<keyword evidence="3 7" id="KW-0812">Transmembrane</keyword>
<keyword evidence="9" id="KW-1185">Reference proteome</keyword>
<feature type="transmembrane region" description="Helical" evidence="7">
    <location>
        <begin position="89"/>
        <end position="107"/>
    </location>
</feature>
<dbReference type="Pfam" id="PF07690">
    <property type="entry name" value="MFS_1"/>
    <property type="match status" value="1"/>
</dbReference>
<keyword evidence="2" id="KW-0813">Transport</keyword>
<reference evidence="8" key="1">
    <citation type="submission" date="2022-10" db="EMBL/GenBank/DDBJ databases">
        <title>Novel sulphate-reducing endosymbionts in the free-living metamonad Anaeramoeba.</title>
        <authorList>
            <person name="Jerlstrom-Hultqvist J."/>
            <person name="Cepicka I."/>
            <person name="Gallot-Lavallee L."/>
            <person name="Salas-Leiva D."/>
            <person name="Curtis B.A."/>
            <person name="Zahonova K."/>
            <person name="Pipaliya S."/>
            <person name="Dacks J."/>
            <person name="Roger A.J."/>
        </authorList>
    </citation>
    <scope>NUCLEOTIDE SEQUENCE</scope>
    <source>
        <strain evidence="8">BMAN</strain>
    </source>
</reference>
<feature type="transmembrane region" description="Helical" evidence="7">
    <location>
        <begin position="181"/>
        <end position="200"/>
    </location>
</feature>
<keyword evidence="4 7" id="KW-1133">Transmembrane helix</keyword>